<name>A0A1I7RWH3_BURXY</name>
<evidence type="ECO:0000313" key="5">
    <source>
        <dbReference type="WBParaSite" id="BXY_0508600.1"/>
    </source>
</evidence>
<organism evidence="3 5">
    <name type="scientific">Bursaphelenchus xylophilus</name>
    <name type="common">Pinewood nematode worm</name>
    <name type="synonym">Aphelenchoides xylophilus</name>
    <dbReference type="NCBI Taxonomy" id="6326"/>
    <lineage>
        <taxon>Eukaryota</taxon>
        <taxon>Metazoa</taxon>
        <taxon>Ecdysozoa</taxon>
        <taxon>Nematoda</taxon>
        <taxon>Chromadorea</taxon>
        <taxon>Rhabditida</taxon>
        <taxon>Tylenchina</taxon>
        <taxon>Tylenchomorpha</taxon>
        <taxon>Aphelenchoidea</taxon>
        <taxon>Aphelenchoididae</taxon>
        <taxon>Bursaphelenchus</taxon>
    </lineage>
</organism>
<dbReference type="WBParaSite" id="BXY_0508600.1">
    <property type="protein sequence ID" value="BXY_0508600.1"/>
    <property type="gene ID" value="BXY_0508600"/>
</dbReference>
<protein>
    <submittedName>
        <fullName evidence="1">(pine wood nematode) hypothetical protein</fullName>
    </submittedName>
</protein>
<dbReference type="Proteomes" id="UP000659654">
    <property type="component" value="Unassembled WGS sequence"/>
</dbReference>
<dbReference type="EMBL" id="CAJFCV020000006">
    <property type="protein sequence ID" value="CAG9128376.1"/>
    <property type="molecule type" value="Genomic_DNA"/>
</dbReference>
<accession>A0A1I7RWH3</accession>
<dbReference type="Proteomes" id="UP000582659">
    <property type="component" value="Unassembled WGS sequence"/>
</dbReference>
<sequence length="70" mass="8170">MEIEEDEVAFNYVIKVILPQGIKAENFVGNAKSHFENEFFNTSLISTQLQKHWFSLDFGHTMLYVIESDE</sequence>
<evidence type="ECO:0000313" key="4">
    <source>
        <dbReference type="Proteomes" id="UP000659654"/>
    </source>
</evidence>
<gene>
    <name evidence="1" type="ORF">BXYJ_LOCUS13466</name>
</gene>
<evidence type="ECO:0000313" key="1">
    <source>
        <dbReference type="EMBL" id="CAD5233375.1"/>
    </source>
</evidence>
<keyword evidence="4" id="KW-1185">Reference proteome</keyword>
<proteinExistence type="predicted"/>
<reference evidence="5" key="1">
    <citation type="submission" date="2016-11" db="UniProtKB">
        <authorList>
            <consortium name="WormBaseParasite"/>
        </authorList>
    </citation>
    <scope>IDENTIFICATION</scope>
</reference>
<evidence type="ECO:0000313" key="2">
    <source>
        <dbReference type="EMBL" id="CAG9128376.1"/>
    </source>
</evidence>
<evidence type="ECO:0000313" key="3">
    <source>
        <dbReference type="Proteomes" id="UP000095284"/>
    </source>
</evidence>
<dbReference type="EMBL" id="CAJFDI010000006">
    <property type="protein sequence ID" value="CAD5233375.1"/>
    <property type="molecule type" value="Genomic_DNA"/>
</dbReference>
<reference evidence="2" key="2">
    <citation type="submission" date="2020-08" db="EMBL/GenBank/DDBJ databases">
        <authorList>
            <person name="Kikuchi T."/>
        </authorList>
    </citation>
    <scope>NUCLEOTIDE SEQUENCE</scope>
    <source>
        <strain evidence="1">Ka4C1</strain>
    </source>
</reference>
<dbReference type="Proteomes" id="UP000095284">
    <property type="component" value="Unplaced"/>
</dbReference>
<dbReference type="AlphaFoldDB" id="A0A1I7RWH3"/>